<protein>
    <submittedName>
        <fullName evidence="4">Class I adenylate-forming enzyme family protein</fullName>
    </submittedName>
</protein>
<keyword evidence="1" id="KW-0472">Membrane</keyword>
<dbReference type="InterPro" id="IPR025110">
    <property type="entry name" value="AMP-bd_C"/>
</dbReference>
<dbReference type="InterPro" id="IPR020845">
    <property type="entry name" value="AMP-binding_CS"/>
</dbReference>
<gene>
    <name evidence="4" type="ORF">WMO75_05770</name>
</gene>
<proteinExistence type="predicted"/>
<reference evidence="4 5" key="1">
    <citation type="submission" date="2024-03" db="EMBL/GenBank/DDBJ databases">
        <title>Human intestinal bacterial collection.</title>
        <authorList>
            <person name="Pauvert C."/>
            <person name="Hitch T.C.A."/>
            <person name="Clavel T."/>
        </authorList>
    </citation>
    <scope>NUCLEOTIDE SEQUENCE [LARGE SCALE GENOMIC DNA]</scope>
    <source>
        <strain evidence="4 5">CLA-AA-H95</strain>
    </source>
</reference>
<evidence type="ECO:0000259" key="3">
    <source>
        <dbReference type="Pfam" id="PF13193"/>
    </source>
</evidence>
<evidence type="ECO:0000256" key="1">
    <source>
        <dbReference type="SAM" id="Phobius"/>
    </source>
</evidence>
<sequence length="528" mass="58695">MLSGTDKWKGLVDFQLEPLNPGSDILCYTSLPTTLYDALCKTAQSFPDKTAIVDNYDRSCTYTDLLAKTDAFASYLYQKQNIHRNSHVALMMYNCLEFCVSFLALLKLGAVTIPLPSKYKKQEVSSLVEKADVSCIICDQDFYKWFEDFETQGIRRIACSDIEKGYGLATYHSPETESPVCHDSFDDAIIMFTSGTTSQSKGVVIKNYNIMNAVATYQKILNITADDISVIPIPIYHVTGMVALLGLFIHCGGTLYLHKIFNARRVLQCVKEHNITFLHASPTVFSMLLEEKDLFPSLPTLKQFACGSSNMPKEKLTAIHNWLPHSVFHTVYGLTETTSPATIFPGDASTSPYIGSSGFPVPGTVFEIRDDNGAPLKDGQIGEIWIHGNVVLTSYYKTDTPSLKDGWLGTGDLGYFNEKGYLFVVDRKKDMINRGGEKICSFDVENEIYKLKGVNEAAVVGIPDDVYGEVAAALVKLGPGSDLDEPKIQALLHKKIAKYKIPKRILITDEIPLTPNGKIDKRAIRKMF</sequence>
<dbReference type="InterPro" id="IPR050237">
    <property type="entry name" value="ATP-dep_AMP-bd_enzyme"/>
</dbReference>
<dbReference type="PROSITE" id="PS00455">
    <property type="entry name" value="AMP_BINDING"/>
    <property type="match status" value="1"/>
</dbReference>
<name>A0ABV1ALL8_9FIRM</name>
<dbReference type="InterPro" id="IPR000873">
    <property type="entry name" value="AMP-dep_synth/lig_dom"/>
</dbReference>
<dbReference type="InterPro" id="IPR045851">
    <property type="entry name" value="AMP-bd_C_sf"/>
</dbReference>
<dbReference type="InterPro" id="IPR042099">
    <property type="entry name" value="ANL_N_sf"/>
</dbReference>
<feature type="transmembrane region" description="Helical" evidence="1">
    <location>
        <begin position="235"/>
        <end position="257"/>
    </location>
</feature>
<dbReference type="Gene3D" id="3.30.300.30">
    <property type="match status" value="1"/>
</dbReference>
<dbReference type="Gene3D" id="3.40.50.12780">
    <property type="entry name" value="N-terminal domain of ligase-like"/>
    <property type="match status" value="1"/>
</dbReference>
<dbReference type="EMBL" id="JBBMEI010000012">
    <property type="protein sequence ID" value="MEQ2357854.1"/>
    <property type="molecule type" value="Genomic_DNA"/>
</dbReference>
<dbReference type="Proteomes" id="UP001446032">
    <property type="component" value="Unassembled WGS sequence"/>
</dbReference>
<feature type="domain" description="AMP-binding enzyme C-terminal" evidence="3">
    <location>
        <begin position="444"/>
        <end position="518"/>
    </location>
</feature>
<accession>A0ABV1ALL8</accession>
<keyword evidence="1" id="KW-0812">Transmembrane</keyword>
<dbReference type="RefSeq" id="WP_022214338.1">
    <property type="nucleotide sequence ID" value="NZ_JBBMEI010000012.1"/>
</dbReference>
<evidence type="ECO:0000313" key="4">
    <source>
        <dbReference type="EMBL" id="MEQ2357854.1"/>
    </source>
</evidence>
<dbReference type="PANTHER" id="PTHR43767:SF1">
    <property type="entry name" value="NONRIBOSOMAL PEPTIDE SYNTHASE PES1 (EUROFUNG)-RELATED"/>
    <property type="match status" value="1"/>
</dbReference>
<evidence type="ECO:0000259" key="2">
    <source>
        <dbReference type="Pfam" id="PF00501"/>
    </source>
</evidence>
<dbReference type="SUPFAM" id="SSF56801">
    <property type="entry name" value="Acetyl-CoA synthetase-like"/>
    <property type="match status" value="1"/>
</dbReference>
<dbReference type="Pfam" id="PF13193">
    <property type="entry name" value="AMP-binding_C"/>
    <property type="match status" value="1"/>
</dbReference>
<keyword evidence="5" id="KW-1185">Reference proteome</keyword>
<keyword evidence="1" id="KW-1133">Transmembrane helix</keyword>
<evidence type="ECO:0000313" key="5">
    <source>
        <dbReference type="Proteomes" id="UP001446032"/>
    </source>
</evidence>
<dbReference type="PANTHER" id="PTHR43767">
    <property type="entry name" value="LONG-CHAIN-FATTY-ACID--COA LIGASE"/>
    <property type="match status" value="1"/>
</dbReference>
<organism evidence="4 5">
    <name type="scientific">Blautia intestinihominis</name>
    <dbReference type="NCBI Taxonomy" id="3133152"/>
    <lineage>
        <taxon>Bacteria</taxon>
        <taxon>Bacillati</taxon>
        <taxon>Bacillota</taxon>
        <taxon>Clostridia</taxon>
        <taxon>Lachnospirales</taxon>
        <taxon>Lachnospiraceae</taxon>
        <taxon>Blautia</taxon>
    </lineage>
</organism>
<feature type="domain" description="AMP-dependent synthetase/ligase" evidence="2">
    <location>
        <begin position="41"/>
        <end position="396"/>
    </location>
</feature>
<comment type="caution">
    <text evidence="4">The sequence shown here is derived from an EMBL/GenBank/DDBJ whole genome shotgun (WGS) entry which is preliminary data.</text>
</comment>
<dbReference type="Pfam" id="PF00501">
    <property type="entry name" value="AMP-binding"/>
    <property type="match status" value="1"/>
</dbReference>